<dbReference type="NCBIfam" id="TIGR00199">
    <property type="entry name" value="PncC_domain"/>
    <property type="match status" value="1"/>
</dbReference>
<dbReference type="Pfam" id="PF02464">
    <property type="entry name" value="CinA"/>
    <property type="match status" value="1"/>
</dbReference>
<dbReference type="InterPro" id="IPR008136">
    <property type="entry name" value="CinA_C"/>
</dbReference>
<dbReference type="RefSeq" id="WP_145421041.1">
    <property type="nucleotide sequence ID" value="NZ_CP036526.1"/>
</dbReference>
<dbReference type="GO" id="GO:0019159">
    <property type="term" value="F:nicotinamide-nucleotide amidase activity"/>
    <property type="evidence" value="ECO:0007669"/>
    <property type="project" value="UniProtKB-EC"/>
</dbReference>
<protein>
    <submittedName>
        <fullName evidence="2">Nicotinamide-nucleotide amidohydrolase PncC</fullName>
        <ecNumber evidence="2">3.5.1.42</ecNumber>
    </submittedName>
</protein>
<evidence type="ECO:0000259" key="1">
    <source>
        <dbReference type="Pfam" id="PF02464"/>
    </source>
</evidence>
<evidence type="ECO:0000313" key="3">
    <source>
        <dbReference type="Proteomes" id="UP000319817"/>
    </source>
</evidence>
<dbReference type="EMBL" id="CP036526">
    <property type="protein sequence ID" value="QDT13283.1"/>
    <property type="molecule type" value="Genomic_DNA"/>
</dbReference>
<feature type="domain" description="CinA C-terminal" evidence="1">
    <location>
        <begin position="14"/>
        <end position="164"/>
    </location>
</feature>
<gene>
    <name evidence="2" type="primary">pncC</name>
    <name evidence="2" type="ORF">K239x_53010</name>
</gene>
<dbReference type="Proteomes" id="UP000319817">
    <property type="component" value="Chromosome"/>
</dbReference>
<proteinExistence type="predicted"/>
<reference evidence="2 3" key="1">
    <citation type="submission" date="2019-02" db="EMBL/GenBank/DDBJ databases">
        <title>Deep-cultivation of Planctomycetes and their phenomic and genomic characterization uncovers novel biology.</title>
        <authorList>
            <person name="Wiegand S."/>
            <person name="Jogler M."/>
            <person name="Boedeker C."/>
            <person name="Pinto D."/>
            <person name="Vollmers J."/>
            <person name="Rivas-Marin E."/>
            <person name="Kohn T."/>
            <person name="Peeters S.H."/>
            <person name="Heuer A."/>
            <person name="Rast P."/>
            <person name="Oberbeckmann S."/>
            <person name="Bunk B."/>
            <person name="Jeske O."/>
            <person name="Meyerdierks A."/>
            <person name="Storesund J.E."/>
            <person name="Kallscheuer N."/>
            <person name="Luecker S."/>
            <person name="Lage O.M."/>
            <person name="Pohl T."/>
            <person name="Merkel B.J."/>
            <person name="Hornburger P."/>
            <person name="Mueller R.-W."/>
            <person name="Bruemmer F."/>
            <person name="Labrenz M."/>
            <person name="Spormann A.M."/>
            <person name="Op den Camp H."/>
            <person name="Overmann J."/>
            <person name="Amann R."/>
            <person name="Jetten M.S.M."/>
            <person name="Mascher T."/>
            <person name="Medema M.H."/>
            <person name="Devos D.P."/>
            <person name="Kaster A.-K."/>
            <person name="Ovreas L."/>
            <person name="Rohde M."/>
            <person name="Galperin M.Y."/>
            <person name="Jogler C."/>
        </authorList>
    </citation>
    <scope>NUCLEOTIDE SEQUENCE [LARGE SCALE GENOMIC DNA]</scope>
    <source>
        <strain evidence="2 3">K23_9</strain>
    </source>
</reference>
<dbReference type="OrthoDB" id="281405at2"/>
<name>A0A517P1Q6_9BACT</name>
<organism evidence="2 3">
    <name type="scientific">Stieleria marina</name>
    <dbReference type="NCBI Taxonomy" id="1930275"/>
    <lineage>
        <taxon>Bacteria</taxon>
        <taxon>Pseudomonadati</taxon>
        <taxon>Planctomycetota</taxon>
        <taxon>Planctomycetia</taxon>
        <taxon>Pirellulales</taxon>
        <taxon>Pirellulaceae</taxon>
        <taxon>Stieleria</taxon>
    </lineage>
</organism>
<dbReference type="EC" id="3.5.1.42" evidence="2"/>
<evidence type="ECO:0000313" key="2">
    <source>
        <dbReference type="EMBL" id="QDT13283.1"/>
    </source>
</evidence>
<dbReference type="AlphaFoldDB" id="A0A517P1Q6"/>
<dbReference type="InterPro" id="IPR036653">
    <property type="entry name" value="CinA-like_C"/>
</dbReference>
<sequence>MRQQFLDSLIAASTRTAQLLASTDSKLVFAESCTSGLLAATLSQLPGISQHFCGSFVTYRESMKSDALGVPPAIIKIHTAVSRQTTASMLEGALQQSSEATVALAITGHLGPNAPADLDGRVFIACQHKNGDAPTELHLKLESSQRTDRQHEAATAAFVELNSLLERMIRT</sequence>
<dbReference type="SUPFAM" id="SSF142433">
    <property type="entry name" value="CinA-like"/>
    <property type="match status" value="1"/>
</dbReference>
<accession>A0A517P1Q6</accession>
<keyword evidence="2" id="KW-0378">Hydrolase</keyword>
<dbReference type="Gene3D" id="3.90.950.20">
    <property type="entry name" value="CinA-like"/>
    <property type="match status" value="1"/>
</dbReference>
<keyword evidence="3" id="KW-1185">Reference proteome</keyword>